<dbReference type="GO" id="GO:0005524">
    <property type="term" value="F:ATP binding"/>
    <property type="evidence" value="ECO:0007669"/>
    <property type="project" value="UniProtKB-KW"/>
</dbReference>
<dbReference type="PROSITE" id="PS51146">
    <property type="entry name" value="KAIC"/>
    <property type="match status" value="1"/>
</dbReference>
<evidence type="ECO:0000259" key="3">
    <source>
        <dbReference type="PROSITE" id="PS51146"/>
    </source>
</evidence>
<evidence type="ECO:0000313" key="5">
    <source>
        <dbReference type="Proteomes" id="UP000297295"/>
    </source>
</evidence>
<dbReference type="RefSeq" id="WP_135389116.1">
    <property type="nucleotide sequence ID" value="NZ_PGGK01000003.1"/>
</dbReference>
<feature type="domain" description="KaiC" evidence="3">
    <location>
        <begin position="1"/>
        <end position="232"/>
    </location>
</feature>
<dbReference type="EMBL" id="PGGK01000003">
    <property type="protein sequence ID" value="TGC10769.1"/>
    <property type="molecule type" value="Genomic_DNA"/>
</dbReference>
<dbReference type="InterPro" id="IPR027417">
    <property type="entry name" value="P-loop_NTPase"/>
</dbReference>
<organism evidence="4 5">
    <name type="scientific">Methanolobus halotolerans</name>
    <dbReference type="NCBI Taxonomy" id="2052935"/>
    <lineage>
        <taxon>Archaea</taxon>
        <taxon>Methanobacteriati</taxon>
        <taxon>Methanobacteriota</taxon>
        <taxon>Stenosarchaea group</taxon>
        <taxon>Methanomicrobia</taxon>
        <taxon>Methanosarcinales</taxon>
        <taxon>Methanosarcinaceae</taxon>
        <taxon>Methanolobus</taxon>
    </lineage>
</organism>
<evidence type="ECO:0000256" key="2">
    <source>
        <dbReference type="ARBA" id="ARBA00022840"/>
    </source>
</evidence>
<sequence>MRFVDTIHGLNEVFETDIPKGSVVLVTGAAGTLKSGFTFQVLSNYLEEADEYGLYVTLEQGKENHLRNMQSMGIKLSRKLHISDFSDYRITYSDFPEDLLKLLEQNILDFRRNTENKCTCLVIDSLGALYSLIDIEAKELRKRMYRMVETFRREGLTTFIILEEDKYSGMNDSATGAEGYLADGIIELGLHFKGSVANRYMRIRKMRATAHSMEPWILTVSDHGLKVYKGNF</sequence>
<dbReference type="OrthoDB" id="27015at2157"/>
<dbReference type="InterPro" id="IPR014774">
    <property type="entry name" value="KaiC-like_dom"/>
</dbReference>
<dbReference type="InterPro" id="IPR010624">
    <property type="entry name" value="KaiC_dom"/>
</dbReference>
<reference evidence="4 5" key="1">
    <citation type="submission" date="2017-11" db="EMBL/GenBank/DDBJ databases">
        <title>Isolation and Characterization of Methanogenic Archaea from Saline Meromictic Lake at Siberia.</title>
        <authorList>
            <person name="Shen Y."/>
            <person name="Huang H.-H."/>
            <person name="Lai M.-C."/>
            <person name="Chen S.-C."/>
        </authorList>
    </citation>
    <scope>NUCLEOTIDE SEQUENCE [LARGE SCALE GENOMIC DNA]</scope>
    <source>
        <strain evidence="4 5">SY-01</strain>
    </source>
</reference>
<dbReference type="SUPFAM" id="SSF52540">
    <property type="entry name" value="P-loop containing nucleoside triphosphate hydrolases"/>
    <property type="match status" value="1"/>
</dbReference>
<gene>
    <name evidence="4" type="ORF">CUN85_04515</name>
</gene>
<keyword evidence="2" id="KW-0067">ATP-binding</keyword>
<dbReference type="AlphaFoldDB" id="A0A4E0PYY6"/>
<comment type="caution">
    <text evidence="4">The sequence shown here is derived from an EMBL/GenBank/DDBJ whole genome shotgun (WGS) entry which is preliminary data.</text>
</comment>
<name>A0A4E0PYY6_9EURY</name>
<evidence type="ECO:0000313" key="4">
    <source>
        <dbReference type="EMBL" id="TGC10769.1"/>
    </source>
</evidence>
<dbReference type="Pfam" id="PF06745">
    <property type="entry name" value="ATPase"/>
    <property type="match status" value="1"/>
</dbReference>
<dbReference type="Gene3D" id="3.40.50.300">
    <property type="entry name" value="P-loop containing nucleotide triphosphate hydrolases"/>
    <property type="match status" value="1"/>
</dbReference>
<dbReference type="Proteomes" id="UP000297295">
    <property type="component" value="Unassembled WGS sequence"/>
</dbReference>
<protein>
    <submittedName>
        <fullName evidence="4">Signal transduction protein</fullName>
    </submittedName>
</protein>
<dbReference type="PANTHER" id="PTHR43637">
    <property type="entry name" value="UPF0273 PROTEIN TM_0370"/>
    <property type="match status" value="1"/>
</dbReference>
<keyword evidence="1" id="KW-0547">Nucleotide-binding</keyword>
<accession>A0A4E0PYY6</accession>
<evidence type="ECO:0000256" key="1">
    <source>
        <dbReference type="ARBA" id="ARBA00022741"/>
    </source>
</evidence>
<proteinExistence type="predicted"/>
<keyword evidence="5" id="KW-1185">Reference proteome</keyword>